<dbReference type="EC" id="2.6.99.2" evidence="4 5"/>
<comment type="similarity">
    <text evidence="4">Belongs to the PNP synthase family.</text>
</comment>
<sequence>MSRILLGVNIDHIATLRQARGTSYPDPVHAAAVAEHAGAEGITVHLREDRRHIIDRDIYLLAKTLKTRMNFEMAVTDEMLDIACEVKPTYVCLVPEKREELTTEGGLDVAGQMGKVGAAVQRLDEAGIKVSLFIDADKTQIDAAVEVGAPLIEIHTGCYADAENEAEEAKELARITEMAKYAHSKGLIVNAGHGLHYHNVKPIAAIPELYELNIGHAIIARAAIDGLATAVKDMKQLMNEGRRGE</sequence>
<evidence type="ECO:0000256" key="2">
    <source>
        <dbReference type="ARBA" id="ARBA00022679"/>
    </source>
</evidence>
<feature type="binding site" evidence="4">
    <location>
        <position position="102"/>
    </location>
    <ligand>
        <name>1-deoxy-D-xylulose 5-phosphate</name>
        <dbReference type="ChEBI" id="CHEBI:57792"/>
    </ligand>
</feature>
<comment type="pathway">
    <text evidence="4">Cofactor biosynthesis; pyridoxine 5'-phosphate biosynthesis; pyridoxine 5'-phosphate from D-erythrose 4-phosphate: step 5/5.</text>
</comment>
<accession>A0A3S0K3B3</accession>
<feature type="binding site" evidence="4">
    <location>
        <position position="194"/>
    </location>
    <ligand>
        <name>3-amino-2-oxopropyl phosphate</name>
        <dbReference type="ChEBI" id="CHEBI:57279"/>
    </ligand>
</feature>
<protein>
    <recommendedName>
        <fullName evidence="4 5">Pyridoxine 5'-phosphate synthase</fullName>
        <shortName evidence="4">PNP synthase</shortName>
        <ecNumber evidence="4 5">2.6.99.2</ecNumber>
    </recommendedName>
</protein>
<keyword evidence="2 4" id="KW-0808">Transferase</keyword>
<comment type="catalytic activity">
    <reaction evidence="4">
        <text>3-amino-2-oxopropyl phosphate + 1-deoxy-D-xylulose 5-phosphate = pyridoxine 5'-phosphate + phosphate + 2 H2O + H(+)</text>
        <dbReference type="Rhea" id="RHEA:15265"/>
        <dbReference type="ChEBI" id="CHEBI:15377"/>
        <dbReference type="ChEBI" id="CHEBI:15378"/>
        <dbReference type="ChEBI" id="CHEBI:43474"/>
        <dbReference type="ChEBI" id="CHEBI:57279"/>
        <dbReference type="ChEBI" id="CHEBI:57792"/>
        <dbReference type="ChEBI" id="CHEBI:58589"/>
        <dbReference type="EC" id="2.6.99.2"/>
    </reaction>
</comment>
<dbReference type="NCBIfam" id="NF003624">
    <property type="entry name" value="PRK05265.1-2"/>
    <property type="match status" value="1"/>
</dbReference>
<comment type="subcellular location">
    <subcellularLocation>
        <location evidence="4">Cytoplasm</location>
    </subcellularLocation>
</comment>
<evidence type="ECO:0000313" key="7">
    <source>
        <dbReference type="Proteomes" id="UP000282060"/>
    </source>
</evidence>
<dbReference type="GO" id="GO:0033856">
    <property type="term" value="F:pyridoxine 5'-phosphate synthase activity"/>
    <property type="evidence" value="ECO:0007669"/>
    <property type="project" value="UniProtKB-UniRule"/>
</dbReference>
<evidence type="ECO:0000256" key="4">
    <source>
        <dbReference type="HAMAP-Rule" id="MF_00279"/>
    </source>
</evidence>
<dbReference type="RefSeq" id="WP_126504122.1">
    <property type="nucleotide sequence ID" value="NZ_RXNV01000001.1"/>
</dbReference>
<dbReference type="Proteomes" id="UP000282060">
    <property type="component" value="Unassembled WGS sequence"/>
</dbReference>
<dbReference type="InterPro" id="IPR036130">
    <property type="entry name" value="Pyridoxine-5'_phos_synth"/>
</dbReference>
<dbReference type="NCBIfam" id="NF003623">
    <property type="entry name" value="PRK05265.1-1"/>
    <property type="match status" value="1"/>
</dbReference>
<keyword evidence="1 4" id="KW-0963">Cytoplasm</keyword>
<feature type="binding site" evidence="4">
    <location>
        <position position="47"/>
    </location>
    <ligand>
        <name>1-deoxy-D-xylulose 5-phosphate</name>
        <dbReference type="ChEBI" id="CHEBI:57792"/>
    </ligand>
</feature>
<dbReference type="UniPathway" id="UPA00244">
    <property type="reaction ID" value="UER00313"/>
</dbReference>
<feature type="binding site" evidence="4">
    <location>
        <position position="9"/>
    </location>
    <ligand>
        <name>3-amino-2-oxopropyl phosphate</name>
        <dbReference type="ChEBI" id="CHEBI:57279"/>
    </ligand>
</feature>
<dbReference type="GO" id="GO:0005829">
    <property type="term" value="C:cytosol"/>
    <property type="evidence" value="ECO:0007669"/>
    <property type="project" value="TreeGrafter"/>
</dbReference>
<comment type="function">
    <text evidence="4">Catalyzes the complicated ring closure reaction between the two acyclic compounds 1-deoxy-D-xylulose-5-phosphate (DXP) and 3-amino-2-oxopropyl phosphate (1-amino-acetone-3-phosphate or AAP) to form pyridoxine 5'-phosphate (PNP) and inorganic phosphate.</text>
</comment>
<feature type="binding site" evidence="4">
    <location>
        <begin position="11"/>
        <end position="12"/>
    </location>
    <ligand>
        <name>1-deoxy-D-xylulose 5-phosphate</name>
        <dbReference type="ChEBI" id="CHEBI:57792"/>
    </ligand>
</feature>
<evidence type="ECO:0000256" key="3">
    <source>
        <dbReference type="ARBA" id="ARBA00023096"/>
    </source>
</evidence>
<feature type="site" description="Transition state stabilizer" evidence="4">
    <location>
        <position position="153"/>
    </location>
</feature>
<gene>
    <name evidence="4" type="primary">pdxJ</name>
    <name evidence="6" type="ORF">EKG39_03155</name>
</gene>
<dbReference type="NCBIfam" id="NF003625">
    <property type="entry name" value="PRK05265.1-3"/>
    <property type="match status" value="1"/>
</dbReference>
<evidence type="ECO:0000256" key="5">
    <source>
        <dbReference type="NCBIfam" id="TIGR00559"/>
    </source>
</evidence>
<dbReference type="Gene3D" id="3.20.20.70">
    <property type="entry name" value="Aldolase class I"/>
    <property type="match status" value="1"/>
</dbReference>
<dbReference type="InterPro" id="IPR013785">
    <property type="entry name" value="Aldolase_TIM"/>
</dbReference>
<dbReference type="NCBIfam" id="NF003627">
    <property type="entry name" value="PRK05265.1-5"/>
    <property type="match status" value="1"/>
</dbReference>
<evidence type="ECO:0000256" key="1">
    <source>
        <dbReference type="ARBA" id="ARBA00022490"/>
    </source>
</evidence>
<feature type="binding site" evidence="4">
    <location>
        <begin position="215"/>
        <end position="216"/>
    </location>
    <ligand>
        <name>3-amino-2-oxopropyl phosphate</name>
        <dbReference type="ChEBI" id="CHEBI:57279"/>
    </ligand>
</feature>
<dbReference type="OrthoDB" id="9806590at2"/>
<dbReference type="CDD" id="cd00003">
    <property type="entry name" value="PNPsynthase"/>
    <property type="match status" value="1"/>
</dbReference>
<dbReference type="Pfam" id="PF03740">
    <property type="entry name" value="PdxJ"/>
    <property type="match status" value="1"/>
</dbReference>
<feature type="active site" description="Proton acceptor" evidence="4">
    <location>
        <position position="45"/>
    </location>
</feature>
<comment type="caution">
    <text evidence="6">The sequence shown here is derived from an EMBL/GenBank/DDBJ whole genome shotgun (WGS) entry which is preliminary data.</text>
</comment>
<keyword evidence="7" id="KW-1185">Reference proteome</keyword>
<dbReference type="AlphaFoldDB" id="A0A3S0K3B3"/>
<feature type="binding site" evidence="4">
    <location>
        <position position="20"/>
    </location>
    <ligand>
        <name>3-amino-2-oxopropyl phosphate</name>
        <dbReference type="ChEBI" id="CHEBI:57279"/>
    </ligand>
</feature>
<reference evidence="6 7" key="1">
    <citation type="submission" date="2018-12" db="EMBL/GenBank/DDBJ databases">
        <authorList>
            <person name="Yu L."/>
        </authorList>
    </citation>
    <scope>NUCLEOTIDE SEQUENCE [LARGE SCALE GENOMIC DNA]</scope>
    <source>
        <strain evidence="6 7">HAW-EB5</strain>
    </source>
</reference>
<organism evidence="6 7">
    <name type="scientific">Shewanella atlantica</name>
    <dbReference type="NCBI Taxonomy" id="271099"/>
    <lineage>
        <taxon>Bacteria</taxon>
        <taxon>Pseudomonadati</taxon>
        <taxon>Pseudomonadota</taxon>
        <taxon>Gammaproteobacteria</taxon>
        <taxon>Alteromonadales</taxon>
        <taxon>Shewanellaceae</taxon>
        <taxon>Shewanella</taxon>
    </lineage>
</organism>
<feature type="binding site" evidence="4">
    <location>
        <position position="52"/>
    </location>
    <ligand>
        <name>1-deoxy-D-xylulose 5-phosphate</name>
        <dbReference type="ChEBI" id="CHEBI:57792"/>
    </ligand>
</feature>
<feature type="active site" description="Proton acceptor" evidence="4">
    <location>
        <position position="72"/>
    </location>
</feature>
<dbReference type="FunFam" id="3.20.20.70:FF:000042">
    <property type="entry name" value="Pyridoxine 5'-phosphate synthase"/>
    <property type="match status" value="1"/>
</dbReference>
<evidence type="ECO:0000313" key="6">
    <source>
        <dbReference type="EMBL" id="RTR34672.1"/>
    </source>
</evidence>
<dbReference type="HAMAP" id="MF_00279">
    <property type="entry name" value="PdxJ"/>
    <property type="match status" value="1"/>
</dbReference>
<feature type="active site" description="Proton donor" evidence="4">
    <location>
        <position position="193"/>
    </location>
</feature>
<dbReference type="NCBIfam" id="TIGR00559">
    <property type="entry name" value="pdxJ"/>
    <property type="match status" value="1"/>
</dbReference>
<proteinExistence type="inferred from homology"/>
<name>A0A3S0K3B3_9GAMM</name>
<dbReference type="GO" id="GO:0008615">
    <property type="term" value="P:pyridoxine biosynthetic process"/>
    <property type="evidence" value="ECO:0007669"/>
    <property type="project" value="UniProtKB-UniRule"/>
</dbReference>
<dbReference type="PANTHER" id="PTHR30456:SF0">
    <property type="entry name" value="PYRIDOXINE 5'-PHOSPHATE SYNTHASE"/>
    <property type="match status" value="1"/>
</dbReference>
<dbReference type="EMBL" id="RXNV01000001">
    <property type="protein sequence ID" value="RTR34672.1"/>
    <property type="molecule type" value="Genomic_DNA"/>
</dbReference>
<comment type="subunit">
    <text evidence="4">Homooctamer; tetramer of dimers.</text>
</comment>
<dbReference type="PANTHER" id="PTHR30456">
    <property type="entry name" value="PYRIDOXINE 5'-PHOSPHATE SYNTHASE"/>
    <property type="match status" value="1"/>
</dbReference>
<keyword evidence="3 4" id="KW-0664">Pyridoxine biosynthesis</keyword>
<dbReference type="InterPro" id="IPR004569">
    <property type="entry name" value="PyrdxlP_synth_PdxJ"/>
</dbReference>
<dbReference type="SUPFAM" id="SSF63892">
    <property type="entry name" value="Pyridoxine 5'-phosphate synthase"/>
    <property type="match status" value="1"/>
</dbReference>